<dbReference type="VEuPathDB" id="FungiDB:CC1G_13938"/>
<name>D6RKP6_COPC7</name>
<proteinExistence type="predicted"/>
<dbReference type="GeneID" id="9378891"/>
<dbReference type="InParanoid" id="D6RKP6"/>
<evidence type="ECO:0000313" key="1">
    <source>
        <dbReference type="EMBL" id="EFI28404.1"/>
    </source>
</evidence>
<dbReference type="AlphaFoldDB" id="D6RKP6"/>
<evidence type="ECO:0000313" key="2">
    <source>
        <dbReference type="Proteomes" id="UP000001861"/>
    </source>
</evidence>
<reference evidence="1 2" key="1">
    <citation type="journal article" date="2010" name="Proc. Natl. Acad. Sci. U.S.A.">
        <title>Insights into evolution of multicellular fungi from the assembled chromosomes of the mushroom Coprinopsis cinerea (Coprinus cinereus).</title>
        <authorList>
            <person name="Stajich J.E."/>
            <person name="Wilke S.K."/>
            <person name="Ahren D."/>
            <person name="Au C.H."/>
            <person name="Birren B.W."/>
            <person name="Borodovsky M."/>
            <person name="Burns C."/>
            <person name="Canback B."/>
            <person name="Casselton L.A."/>
            <person name="Cheng C.K."/>
            <person name="Deng J."/>
            <person name="Dietrich F.S."/>
            <person name="Fargo D.C."/>
            <person name="Farman M.L."/>
            <person name="Gathman A.C."/>
            <person name="Goldberg J."/>
            <person name="Guigo R."/>
            <person name="Hoegger P.J."/>
            <person name="Hooker J.B."/>
            <person name="Huggins A."/>
            <person name="James T.Y."/>
            <person name="Kamada T."/>
            <person name="Kilaru S."/>
            <person name="Kodira C."/>
            <person name="Kues U."/>
            <person name="Kupfer D."/>
            <person name="Kwan H.S."/>
            <person name="Lomsadze A."/>
            <person name="Li W."/>
            <person name="Lilly W.W."/>
            <person name="Ma L.J."/>
            <person name="Mackey A.J."/>
            <person name="Manning G."/>
            <person name="Martin F."/>
            <person name="Muraguchi H."/>
            <person name="Natvig D.O."/>
            <person name="Palmerini H."/>
            <person name="Ramesh M.A."/>
            <person name="Rehmeyer C.J."/>
            <person name="Roe B.A."/>
            <person name="Shenoy N."/>
            <person name="Stanke M."/>
            <person name="Ter-Hovhannisyan V."/>
            <person name="Tunlid A."/>
            <person name="Velagapudi R."/>
            <person name="Vision T.J."/>
            <person name="Zeng Q."/>
            <person name="Zolan M.E."/>
            <person name="Pukkila P.J."/>
        </authorList>
    </citation>
    <scope>NUCLEOTIDE SEQUENCE [LARGE SCALE GENOMIC DNA]</scope>
    <source>
        <strain evidence="2">Okayama-7 / 130 / ATCC MYA-4618 / FGSC 9003</strain>
    </source>
</reference>
<dbReference type="Proteomes" id="UP000001861">
    <property type="component" value="Unassembled WGS sequence"/>
</dbReference>
<gene>
    <name evidence="1" type="ORF">CC1G_13938</name>
</gene>
<dbReference type="EMBL" id="AACS02000002">
    <property type="protein sequence ID" value="EFI28404.1"/>
    <property type="molecule type" value="Genomic_DNA"/>
</dbReference>
<dbReference type="RefSeq" id="XP_002911898.1">
    <property type="nucleotide sequence ID" value="XM_002911852.1"/>
</dbReference>
<protein>
    <submittedName>
        <fullName evidence="1">Uncharacterized protein</fullName>
    </submittedName>
</protein>
<comment type="caution">
    <text evidence="1">The sequence shown here is derived from an EMBL/GenBank/DDBJ whole genome shotgun (WGS) entry which is preliminary data.</text>
</comment>
<sequence length="134" mass="15300">MLSSETKLAGYGIGRGRRWRGVGVGEAMFSAIHSAWTWRWRARRRIPSLENVEFEGFESQQLIEMSKVGFPAQRVGRVLLDEDVDSRSKKRPKGAKLDAAHAVEIKWERGPGRELYLGRARRDENMSTVLELSE</sequence>
<dbReference type="HOGENOM" id="CLU_1896096_0_0_1"/>
<accession>D6RKP6</accession>
<dbReference type="KEGG" id="cci:CC1G_13938"/>
<organism evidence="1 2">
    <name type="scientific">Coprinopsis cinerea (strain Okayama-7 / 130 / ATCC MYA-4618 / FGSC 9003)</name>
    <name type="common">Inky cap fungus</name>
    <name type="synonym">Hormographiella aspergillata</name>
    <dbReference type="NCBI Taxonomy" id="240176"/>
    <lineage>
        <taxon>Eukaryota</taxon>
        <taxon>Fungi</taxon>
        <taxon>Dikarya</taxon>
        <taxon>Basidiomycota</taxon>
        <taxon>Agaricomycotina</taxon>
        <taxon>Agaricomycetes</taxon>
        <taxon>Agaricomycetidae</taxon>
        <taxon>Agaricales</taxon>
        <taxon>Agaricineae</taxon>
        <taxon>Psathyrellaceae</taxon>
        <taxon>Coprinopsis</taxon>
    </lineage>
</organism>
<keyword evidence="2" id="KW-1185">Reference proteome</keyword>